<dbReference type="Gene3D" id="3.30.420.610">
    <property type="entry name" value="LOTUS domain-like"/>
    <property type="match status" value="1"/>
</dbReference>
<dbReference type="EMBL" id="CAHIKZ030001026">
    <property type="protein sequence ID" value="CAE1249875.1"/>
    <property type="molecule type" value="Genomic_DNA"/>
</dbReference>
<feature type="domain" description="HTH OST-type" evidence="2">
    <location>
        <begin position="1"/>
        <end position="40"/>
    </location>
</feature>
<dbReference type="AlphaFoldDB" id="A0A812BWM4"/>
<evidence type="ECO:0000313" key="4">
    <source>
        <dbReference type="Proteomes" id="UP000597762"/>
    </source>
</evidence>
<comment type="caution">
    <text evidence="3">The sequence shown here is derived from an EMBL/GenBank/DDBJ whole genome shotgun (WGS) entry which is preliminary data.</text>
</comment>
<dbReference type="OrthoDB" id="10052065at2759"/>
<gene>
    <name evidence="3" type="ORF">SPHA_26847</name>
</gene>
<name>A0A812BWM4_ACAPH</name>
<feature type="compositionally biased region" description="Polar residues" evidence="1">
    <location>
        <begin position="82"/>
        <end position="102"/>
    </location>
</feature>
<dbReference type="PROSITE" id="PS51644">
    <property type="entry name" value="HTH_OST"/>
    <property type="match status" value="1"/>
</dbReference>
<evidence type="ECO:0000256" key="1">
    <source>
        <dbReference type="SAM" id="MobiDB-lite"/>
    </source>
</evidence>
<keyword evidence="4" id="KW-1185">Reference proteome</keyword>
<evidence type="ECO:0000313" key="3">
    <source>
        <dbReference type="EMBL" id="CAE1249875.1"/>
    </source>
</evidence>
<dbReference type="InterPro" id="IPR041966">
    <property type="entry name" value="LOTUS-like"/>
</dbReference>
<organism evidence="3 4">
    <name type="scientific">Acanthosepion pharaonis</name>
    <name type="common">Pharaoh cuttlefish</name>
    <name type="synonym">Sepia pharaonis</name>
    <dbReference type="NCBI Taxonomy" id="158019"/>
    <lineage>
        <taxon>Eukaryota</taxon>
        <taxon>Metazoa</taxon>
        <taxon>Spiralia</taxon>
        <taxon>Lophotrochozoa</taxon>
        <taxon>Mollusca</taxon>
        <taxon>Cephalopoda</taxon>
        <taxon>Coleoidea</taxon>
        <taxon>Decapodiformes</taxon>
        <taxon>Sepiida</taxon>
        <taxon>Sepiina</taxon>
        <taxon>Sepiidae</taxon>
        <taxon>Acanthosepion</taxon>
    </lineage>
</organism>
<accession>A0A812BWM4</accession>
<proteinExistence type="predicted"/>
<dbReference type="InterPro" id="IPR025605">
    <property type="entry name" value="OST-HTH/LOTUS_dom"/>
</dbReference>
<feature type="compositionally biased region" description="Low complexity" evidence="1">
    <location>
        <begin position="103"/>
        <end position="117"/>
    </location>
</feature>
<dbReference type="Proteomes" id="UP000597762">
    <property type="component" value="Unassembled WGS sequence"/>
</dbReference>
<feature type="compositionally biased region" description="Low complexity" evidence="1">
    <location>
        <begin position="126"/>
        <end position="165"/>
    </location>
</feature>
<protein>
    <recommendedName>
        <fullName evidence="2">HTH OST-type domain-containing protein</fullName>
    </recommendedName>
</protein>
<sequence>MPLDFTDLGFFDLETFLQAIPDVVCIVEDSDGQKILKHVSDESTKHIEKLVERQKPNGNNSGKRTRKARGSASLSGACHNPLSPNGYQPQYQNHPSCRSLNQSRNNTTPNNNNNNRLLPPPPPSPFSNNNTNLSSGFNRRSGVSNSDSVVSPSSKCLSSSRVRPSNSGGEITSFRRPSLPNFIRVQIQQTLASFSEPVCQSVFEAAYKKK</sequence>
<feature type="region of interest" description="Disordered" evidence="1">
    <location>
        <begin position="52"/>
        <end position="175"/>
    </location>
</feature>
<evidence type="ECO:0000259" key="2">
    <source>
        <dbReference type="PROSITE" id="PS51644"/>
    </source>
</evidence>
<reference evidence="3" key="1">
    <citation type="submission" date="2021-01" db="EMBL/GenBank/DDBJ databases">
        <authorList>
            <person name="Li R."/>
            <person name="Bekaert M."/>
        </authorList>
    </citation>
    <scope>NUCLEOTIDE SEQUENCE</scope>
    <source>
        <strain evidence="3">Farmed</strain>
    </source>
</reference>
<dbReference type="Pfam" id="PF12872">
    <property type="entry name" value="OST-HTH"/>
    <property type="match status" value="1"/>
</dbReference>